<protein>
    <submittedName>
        <fullName evidence="2">Uncharacterized protein</fullName>
    </submittedName>
</protein>
<feature type="compositionally biased region" description="Basic and acidic residues" evidence="1">
    <location>
        <begin position="464"/>
        <end position="480"/>
    </location>
</feature>
<feature type="compositionally biased region" description="Basic and acidic residues" evidence="1">
    <location>
        <begin position="395"/>
        <end position="404"/>
    </location>
</feature>
<evidence type="ECO:0000256" key="1">
    <source>
        <dbReference type="SAM" id="MobiDB-lite"/>
    </source>
</evidence>
<reference evidence="2" key="1">
    <citation type="submission" date="2015-10" db="EMBL/GenBank/DDBJ databases">
        <authorList>
            <person name="Regsiter A."/>
            <person name="william w."/>
        </authorList>
    </citation>
    <scope>NUCLEOTIDE SEQUENCE</scope>
    <source>
        <strain evidence="2">Montdore</strain>
    </source>
</reference>
<feature type="compositionally biased region" description="Basic and acidic residues" evidence="1">
    <location>
        <begin position="253"/>
        <end position="270"/>
    </location>
</feature>
<sequence>MAPLENPNKNPILLQKTYSAEPDIANQEHVRHQSTRALQNLGAMESKLTSGSQIFCLGFEIQMGFGNGTAPQPFCNVFFKSARGLGDGGGVYWDSGAWCSDARFTDAGIPKFSDTPTESGTPVMFKEIALNFPSAAATRVPSNPPPHNFPSPSNTLPSFPAAEHMRPLRGDLAISDQDENRPIKENGWQNQGHRRELHNHLGKPLPPIRFYALPRLHERQVSAIVSPSKGAVERGDGLQVFREVRGLNTDEGDGCREDNAEVEEEGRQGGDEASGSIGSEVSKAVNEFRAEARSVTIATAGRVFRAVDQGVDLIRVNQFAAWGFEITMLRFTISTLSHIKGGMEGTYCVQTMANRANTRPLARPLMILGAREDPPKQNLTHHVERSIGKGIEEVRNETSPESKEAALGTQVTEGSKERRGDIVPLLGIDSKNGRRLAVALGEREHQISFSAQYSTIVKRGGITNRKDGKPKENENSHDGKSGIVHFMFPGVATPLYQTRRGFEEQTCPL</sequence>
<feature type="region of interest" description="Disordered" evidence="1">
    <location>
        <begin position="395"/>
        <end position="416"/>
    </location>
</feature>
<evidence type="ECO:0000313" key="2">
    <source>
        <dbReference type="EMBL" id="CUS09602.1"/>
    </source>
</evidence>
<dbReference type="Proteomes" id="UP001412239">
    <property type="component" value="Unassembled WGS sequence"/>
</dbReference>
<keyword evidence="3" id="KW-1185">Reference proteome</keyword>
<dbReference type="EMBL" id="LN891076">
    <property type="protein sequence ID" value="CUS09602.1"/>
    <property type="molecule type" value="Genomic_DNA"/>
</dbReference>
<organism evidence="2 3">
    <name type="scientific">Tuber aestivum</name>
    <name type="common">summer truffle</name>
    <dbReference type="NCBI Taxonomy" id="59557"/>
    <lineage>
        <taxon>Eukaryota</taxon>
        <taxon>Fungi</taxon>
        <taxon>Dikarya</taxon>
        <taxon>Ascomycota</taxon>
        <taxon>Pezizomycotina</taxon>
        <taxon>Pezizomycetes</taxon>
        <taxon>Pezizales</taxon>
        <taxon>Tuberaceae</taxon>
        <taxon>Tuber</taxon>
    </lineage>
</organism>
<proteinExistence type="predicted"/>
<gene>
    <name evidence="2" type="ORF">GSTUAT00006317001</name>
</gene>
<dbReference type="AlphaFoldDB" id="A0A292PPM6"/>
<feature type="region of interest" description="Disordered" evidence="1">
    <location>
        <begin position="460"/>
        <end position="483"/>
    </location>
</feature>
<feature type="region of interest" description="Disordered" evidence="1">
    <location>
        <begin position="248"/>
        <end position="279"/>
    </location>
</feature>
<name>A0A292PPM6_9PEZI</name>
<accession>A0A292PPM6</accession>
<evidence type="ECO:0000313" key="3">
    <source>
        <dbReference type="Proteomes" id="UP001412239"/>
    </source>
</evidence>